<dbReference type="EMBL" id="MHST01000020">
    <property type="protein sequence ID" value="OHA48462.1"/>
    <property type="molecule type" value="Genomic_DNA"/>
</dbReference>
<dbReference type="STRING" id="1802363.A2682_04065"/>
<name>A0A1G2PLF4_TERXR</name>
<reference evidence="3 4" key="1">
    <citation type="journal article" date="2016" name="Nat. Commun.">
        <title>Thousands of microbial genomes shed light on interconnected biogeochemical processes in an aquifer system.</title>
        <authorList>
            <person name="Anantharaman K."/>
            <person name="Brown C.T."/>
            <person name="Hug L.A."/>
            <person name="Sharon I."/>
            <person name="Castelle C.J."/>
            <person name="Probst A.J."/>
            <person name="Thomas B.C."/>
            <person name="Singh A."/>
            <person name="Wilkins M.J."/>
            <person name="Karaoz U."/>
            <person name="Brodie E.L."/>
            <person name="Williams K.H."/>
            <person name="Hubbard S.S."/>
            <person name="Banfield J.F."/>
        </authorList>
    </citation>
    <scope>NUCLEOTIDE SEQUENCE [LARGE SCALE GENOMIC DNA]</scope>
    <source>
        <strain evidence="4">RIFCSPHIGHO2_01_FULL_58_15</strain>
    </source>
</reference>
<dbReference type="InterPro" id="IPR050239">
    <property type="entry name" value="Sigma-70_RNA_pol_init_factors"/>
</dbReference>
<feature type="domain" description="HTH HARE-type" evidence="2">
    <location>
        <begin position="213"/>
        <end position="287"/>
    </location>
</feature>
<dbReference type="Proteomes" id="UP000178690">
    <property type="component" value="Unassembled WGS sequence"/>
</dbReference>
<keyword evidence="1" id="KW-0804">Transcription</keyword>
<dbReference type="PROSITE" id="PS51913">
    <property type="entry name" value="HTH_HARE"/>
    <property type="match status" value="1"/>
</dbReference>
<dbReference type="Pfam" id="PF04545">
    <property type="entry name" value="Sigma70_r4"/>
    <property type="match status" value="1"/>
</dbReference>
<dbReference type="InterPro" id="IPR007759">
    <property type="entry name" value="Asxl_HARE-HTH"/>
</dbReference>
<comment type="caution">
    <text evidence="3">The sequence shown here is derived from an EMBL/GenBank/DDBJ whole genome shotgun (WGS) entry which is preliminary data.</text>
</comment>
<accession>A0A1G2PLF4</accession>
<organism evidence="3 4">
    <name type="scientific">Terrybacteria sp. (strain RIFCSPHIGHO2_01_FULL_58_15)</name>
    <dbReference type="NCBI Taxonomy" id="1802363"/>
    <lineage>
        <taxon>Bacteria</taxon>
        <taxon>Candidatus Terryibacteriota</taxon>
    </lineage>
</organism>
<dbReference type="InterPro" id="IPR007630">
    <property type="entry name" value="RNA_pol_sigma70_r4"/>
</dbReference>
<dbReference type="Gene3D" id="1.10.10.10">
    <property type="entry name" value="Winged helix-like DNA-binding domain superfamily/Winged helix DNA-binding domain"/>
    <property type="match status" value="1"/>
</dbReference>
<evidence type="ECO:0000256" key="1">
    <source>
        <dbReference type="ARBA" id="ARBA00023163"/>
    </source>
</evidence>
<dbReference type="GO" id="GO:0003700">
    <property type="term" value="F:DNA-binding transcription factor activity"/>
    <property type="evidence" value="ECO:0007669"/>
    <property type="project" value="InterPro"/>
</dbReference>
<dbReference type="PANTHER" id="PTHR30603:SF47">
    <property type="entry name" value="RNA POLYMERASE SIGMA FACTOR SIGD, CHLOROPLASTIC"/>
    <property type="match status" value="1"/>
</dbReference>
<evidence type="ECO:0000313" key="4">
    <source>
        <dbReference type="Proteomes" id="UP000178690"/>
    </source>
</evidence>
<dbReference type="Gene3D" id="1.10.10.1250">
    <property type="entry name" value="RNA polymerase, subunit delta, N-terminal domain"/>
    <property type="match status" value="1"/>
</dbReference>
<dbReference type="SUPFAM" id="SSF88659">
    <property type="entry name" value="Sigma3 and sigma4 domains of RNA polymerase sigma factors"/>
    <property type="match status" value="1"/>
</dbReference>
<dbReference type="PANTHER" id="PTHR30603">
    <property type="entry name" value="RNA POLYMERASE SIGMA FACTOR RPO"/>
    <property type="match status" value="1"/>
</dbReference>
<gene>
    <name evidence="3" type="ORF">A2682_04065</name>
</gene>
<dbReference type="CDD" id="cd06171">
    <property type="entry name" value="Sigma70_r4"/>
    <property type="match status" value="1"/>
</dbReference>
<dbReference type="GO" id="GO:0006352">
    <property type="term" value="P:DNA-templated transcription initiation"/>
    <property type="evidence" value="ECO:0007669"/>
    <property type="project" value="InterPro"/>
</dbReference>
<dbReference type="PRINTS" id="PR00046">
    <property type="entry name" value="SIGMA70FCT"/>
</dbReference>
<proteinExistence type="predicted"/>
<evidence type="ECO:0000259" key="2">
    <source>
        <dbReference type="PROSITE" id="PS51913"/>
    </source>
</evidence>
<dbReference type="AlphaFoldDB" id="A0A1G2PLF4"/>
<dbReference type="InterPro" id="IPR036388">
    <property type="entry name" value="WH-like_DNA-bd_sf"/>
</dbReference>
<dbReference type="InterPro" id="IPR000943">
    <property type="entry name" value="RNA_pol_sigma70"/>
</dbReference>
<protein>
    <recommendedName>
        <fullName evidence="2">HTH HARE-type domain-containing protein</fullName>
    </recommendedName>
</protein>
<sequence length="352" mass="39884">MAAAQYGKTVEALLSQLPDRAREVIERRYGLGGSDPETLESIGEGFGITRERVRQIEASGFTQLRETTEKSVRAHVREIEQHLRAHGDLRAEHHLFEDFSSRTEPAFLQLLLDLGEPFTRHRETDDRHTVWTINPTRVSGAEAFAASVAGRLRALNRVLDEAAFWELVEDEARRKRLQLTQRARVSWVGISRAIAKGPRDMWGLTSSPEVTPRDVGDWAFIVLRGVREPVHFTDIVSHMNTLRSEHIVREGQPRSGRPAHPQTVHNALIKDDRFVLVGRGLYALREWGYEPGTVRDVISGILREAKHPLSRDEIVAKVASARRVQPNTIVLNLQNRAAFSRTADGRYVLRRA</sequence>
<dbReference type="InterPro" id="IPR038087">
    <property type="entry name" value="RNAP_delta_N_dom_sf"/>
</dbReference>
<evidence type="ECO:0000313" key="3">
    <source>
        <dbReference type="EMBL" id="OHA48462.1"/>
    </source>
</evidence>
<dbReference type="InterPro" id="IPR013324">
    <property type="entry name" value="RNA_pol_sigma_r3/r4-like"/>
</dbReference>